<proteinExistence type="predicted"/>
<dbReference type="SUPFAM" id="SSF46785">
    <property type="entry name" value="Winged helix' DNA-binding domain"/>
    <property type="match status" value="1"/>
</dbReference>
<evidence type="ECO:0000256" key="2">
    <source>
        <dbReference type="ARBA" id="ARBA00023125"/>
    </source>
</evidence>
<keyword evidence="1" id="KW-0805">Transcription regulation</keyword>
<dbReference type="PANTHER" id="PTHR43537">
    <property type="entry name" value="TRANSCRIPTIONAL REGULATOR, GNTR FAMILY"/>
    <property type="match status" value="1"/>
</dbReference>
<dbReference type="InterPro" id="IPR036390">
    <property type="entry name" value="WH_DNA-bd_sf"/>
</dbReference>
<dbReference type="SMART" id="SM00345">
    <property type="entry name" value="HTH_GNTR"/>
    <property type="match status" value="1"/>
</dbReference>
<dbReference type="SUPFAM" id="SSF48008">
    <property type="entry name" value="GntR ligand-binding domain-like"/>
    <property type="match status" value="1"/>
</dbReference>
<dbReference type="Gene3D" id="1.10.10.10">
    <property type="entry name" value="Winged helix-like DNA-binding domain superfamily/Winged helix DNA-binding domain"/>
    <property type="match status" value="1"/>
</dbReference>
<dbReference type="InterPro" id="IPR036388">
    <property type="entry name" value="WH-like_DNA-bd_sf"/>
</dbReference>
<accession>A0ABV9HM00</accession>
<protein>
    <submittedName>
        <fullName evidence="5">GntR family transcriptional regulator</fullName>
    </submittedName>
</protein>
<evidence type="ECO:0000313" key="5">
    <source>
        <dbReference type="EMBL" id="MFC4631256.1"/>
    </source>
</evidence>
<reference evidence="6" key="1">
    <citation type="journal article" date="2019" name="Int. J. Syst. Evol. Microbiol.">
        <title>The Global Catalogue of Microorganisms (GCM) 10K type strain sequencing project: providing services to taxonomists for standard genome sequencing and annotation.</title>
        <authorList>
            <consortium name="The Broad Institute Genomics Platform"/>
            <consortium name="The Broad Institute Genome Sequencing Center for Infectious Disease"/>
            <person name="Wu L."/>
            <person name="Ma J."/>
        </authorList>
    </citation>
    <scope>NUCLEOTIDE SEQUENCE [LARGE SCALE GENOMIC DNA]</scope>
    <source>
        <strain evidence="6">CCUG 42722</strain>
    </source>
</reference>
<dbReference type="PANTHER" id="PTHR43537:SF45">
    <property type="entry name" value="GNTR FAMILY REGULATORY PROTEIN"/>
    <property type="match status" value="1"/>
</dbReference>
<dbReference type="EMBL" id="JBHSFI010000008">
    <property type="protein sequence ID" value="MFC4631256.1"/>
    <property type="molecule type" value="Genomic_DNA"/>
</dbReference>
<evidence type="ECO:0000256" key="3">
    <source>
        <dbReference type="ARBA" id="ARBA00023163"/>
    </source>
</evidence>
<dbReference type="CDD" id="cd07377">
    <property type="entry name" value="WHTH_GntR"/>
    <property type="match status" value="1"/>
</dbReference>
<dbReference type="SMART" id="SM00895">
    <property type="entry name" value="FCD"/>
    <property type="match status" value="1"/>
</dbReference>
<dbReference type="RefSeq" id="WP_377140254.1">
    <property type="nucleotide sequence ID" value="NZ_JBHSFI010000008.1"/>
</dbReference>
<evidence type="ECO:0000256" key="1">
    <source>
        <dbReference type="ARBA" id="ARBA00023015"/>
    </source>
</evidence>
<dbReference type="Pfam" id="PF00392">
    <property type="entry name" value="GntR"/>
    <property type="match status" value="1"/>
</dbReference>
<feature type="domain" description="HTH gntR-type" evidence="4">
    <location>
        <begin position="3"/>
        <end position="70"/>
    </location>
</feature>
<dbReference type="Pfam" id="PF07729">
    <property type="entry name" value="FCD"/>
    <property type="match status" value="1"/>
</dbReference>
<dbReference type="PROSITE" id="PS50949">
    <property type="entry name" value="HTH_GNTR"/>
    <property type="match status" value="1"/>
</dbReference>
<keyword evidence="6" id="KW-1185">Reference proteome</keyword>
<evidence type="ECO:0000313" key="6">
    <source>
        <dbReference type="Proteomes" id="UP001596011"/>
    </source>
</evidence>
<dbReference type="PRINTS" id="PR00035">
    <property type="entry name" value="HTHGNTR"/>
</dbReference>
<comment type="caution">
    <text evidence="5">The sequence shown here is derived from an EMBL/GenBank/DDBJ whole genome shotgun (WGS) entry which is preliminary data.</text>
</comment>
<dbReference type="InterPro" id="IPR008920">
    <property type="entry name" value="TF_FadR/GntR_C"/>
</dbReference>
<dbReference type="Gene3D" id="1.20.120.530">
    <property type="entry name" value="GntR ligand-binding domain-like"/>
    <property type="match status" value="1"/>
</dbReference>
<dbReference type="Proteomes" id="UP001596011">
    <property type="component" value="Unassembled WGS sequence"/>
</dbReference>
<dbReference type="InterPro" id="IPR011711">
    <property type="entry name" value="GntR_C"/>
</dbReference>
<name>A0ABV9HM00_9MICO</name>
<evidence type="ECO:0000259" key="4">
    <source>
        <dbReference type="PROSITE" id="PS50949"/>
    </source>
</evidence>
<keyword evidence="3" id="KW-0804">Transcription</keyword>
<keyword evidence="2" id="KW-0238">DNA-binding</keyword>
<organism evidence="5 6">
    <name type="scientific">Promicromonospora alba</name>
    <dbReference type="NCBI Taxonomy" id="1616110"/>
    <lineage>
        <taxon>Bacteria</taxon>
        <taxon>Bacillati</taxon>
        <taxon>Actinomycetota</taxon>
        <taxon>Actinomycetes</taxon>
        <taxon>Micrococcales</taxon>
        <taxon>Promicromonosporaceae</taxon>
        <taxon>Promicromonospora</taxon>
    </lineage>
</organism>
<dbReference type="InterPro" id="IPR000524">
    <property type="entry name" value="Tscrpt_reg_HTH_GntR"/>
</dbReference>
<sequence>MTTDRAERSADAIRELIVTGRLTPGQRLSEQSVSETLDVSRNTLREAFRILVHEGLLVRRPNAGVAVARPTLADVVDIYRVRRLIEVPALAAGDPAHPGARTMRDAVDAALAARLGGDWRDIAAANMRFHSGTVSLASSPRLDRVHANLSAELRLSFGLLGENGAFFDGFVDRNASLLRRFLSGDADGAAADLNRYLTDSERMLQDIVDGAGVPGVADTVSP</sequence>
<gene>
    <name evidence="5" type="ORF">ACFO6V_23620</name>
</gene>